<keyword evidence="4" id="KW-1185">Reference proteome</keyword>
<name>A0A1G7IWW0_CHIFI</name>
<evidence type="ECO:0000313" key="3">
    <source>
        <dbReference type="Proteomes" id="UP000199045"/>
    </source>
</evidence>
<dbReference type="Proteomes" id="UP000830198">
    <property type="component" value="Chromosome"/>
</dbReference>
<dbReference type="AlphaFoldDB" id="A0A1G7IWW0"/>
<dbReference type="EMBL" id="FNBN01000001">
    <property type="protein sequence ID" value="SDF17066.1"/>
    <property type="molecule type" value="Genomic_DNA"/>
</dbReference>
<dbReference type="Proteomes" id="UP000199045">
    <property type="component" value="Unassembled WGS sequence"/>
</dbReference>
<protein>
    <submittedName>
        <fullName evidence="1">Uncharacterized protein</fullName>
    </submittedName>
</protein>
<dbReference type="EMBL" id="CP095855">
    <property type="protein sequence ID" value="UPK70216.1"/>
    <property type="molecule type" value="Genomic_DNA"/>
</dbReference>
<organism evidence="1 3">
    <name type="scientific">Chitinophaga filiformis</name>
    <name type="common">Myxococcus filiformis</name>
    <name type="synonym">Flexibacter filiformis</name>
    <dbReference type="NCBI Taxonomy" id="104663"/>
    <lineage>
        <taxon>Bacteria</taxon>
        <taxon>Pseudomonadati</taxon>
        <taxon>Bacteroidota</taxon>
        <taxon>Chitinophagia</taxon>
        <taxon>Chitinophagales</taxon>
        <taxon>Chitinophagaceae</taxon>
        <taxon>Chitinophaga</taxon>
    </lineage>
</organism>
<proteinExistence type="predicted"/>
<reference evidence="1 3" key="1">
    <citation type="submission" date="2016-10" db="EMBL/GenBank/DDBJ databases">
        <authorList>
            <person name="de Groot N.N."/>
        </authorList>
    </citation>
    <scope>NUCLEOTIDE SEQUENCE [LARGE SCALE GENOMIC DNA]</scope>
    <source>
        <strain evidence="1 3">DSM 527</strain>
    </source>
</reference>
<evidence type="ECO:0000313" key="2">
    <source>
        <dbReference type="EMBL" id="UPK70216.1"/>
    </source>
</evidence>
<evidence type="ECO:0000313" key="4">
    <source>
        <dbReference type="Proteomes" id="UP000830198"/>
    </source>
</evidence>
<evidence type="ECO:0000313" key="1">
    <source>
        <dbReference type="EMBL" id="SDF17066.1"/>
    </source>
</evidence>
<dbReference type="RefSeq" id="WP_089829114.1">
    <property type="nucleotide sequence ID" value="NZ_CP095855.1"/>
</dbReference>
<accession>A0A1G7IWW0</accession>
<sequence>MKTNANRELLLMHKFTEEWSSNFSSQVSRIMNIVDQHDTLDGIIPIIEVANVYNQRFAHTKTDKENLLKNRKARPFEFLIHKN</sequence>
<reference evidence="2 4" key="2">
    <citation type="submission" date="2022-04" db="EMBL/GenBank/DDBJ databases">
        <title>The arsenic-methylating capacity of Chitinophaga filiformis YT5 during chitin decomposition.</title>
        <authorList>
            <person name="Chen G."/>
            <person name="Liang Y."/>
        </authorList>
    </citation>
    <scope>NUCLEOTIDE SEQUENCE [LARGE SCALE GENOMIC DNA]</scope>
    <source>
        <strain evidence="2 4">YT5</strain>
    </source>
</reference>
<gene>
    <name evidence="2" type="ORF">MYF79_02765</name>
    <name evidence="1" type="ORF">SAMN04488121_1011008</name>
</gene>
<dbReference type="OrthoDB" id="676024at2"/>